<reference evidence="2" key="1">
    <citation type="submission" date="2015-02" db="EMBL/GenBank/DDBJ databases">
        <title>Draft Genome of Frankia sp. CpI1-S.</title>
        <authorList>
            <person name="Oshone R.T."/>
            <person name="Ngom M."/>
            <person name="Ghodhbane-Gtari F."/>
            <person name="Gtari M."/>
            <person name="Morris K."/>
            <person name="Thomas K."/>
            <person name="Sen A."/>
            <person name="Tisa L.S."/>
        </authorList>
    </citation>
    <scope>NUCLEOTIDE SEQUENCE [LARGE SCALE GENOMIC DNA]</scope>
    <source>
        <strain evidence="2">CpI1-S</strain>
    </source>
</reference>
<gene>
    <name evidence="1" type="ORF">FF36_05517</name>
</gene>
<comment type="caution">
    <text evidence="1">The sequence shown here is derived from an EMBL/GenBank/DDBJ whole genome shotgun (WGS) entry which is preliminary data.</text>
</comment>
<dbReference type="Gene3D" id="3.40.190.10">
    <property type="entry name" value="Periplasmic binding protein-like II"/>
    <property type="match status" value="2"/>
</dbReference>
<dbReference type="SUPFAM" id="SSF53850">
    <property type="entry name" value="Periplasmic binding protein-like II"/>
    <property type="match status" value="1"/>
</dbReference>
<proteinExistence type="predicted"/>
<dbReference type="PANTHER" id="PTHR30024:SF48">
    <property type="entry name" value="ABC TRANSPORTER SUBSTRATE-BINDING PROTEIN"/>
    <property type="match status" value="1"/>
</dbReference>
<sequence precursor="true">MLSAAPVRRAIALVGLVAAFVLVAGCGSSGGTPPSSAAATVQPAPTTDLGGVTLRVANGAPWQSQLTAAGLANTPYQVKPVAAPTAKDIAAAFASERADVIIFSDVAFAGYAAADLPVSIVHAIQRPTNVCGVIVPKDSTITSIAQLRGKTVGNGVGQASELVAIRAFQRVGLDFGKDVHRVDLTSPADVQAAFLSGRVDALAACTPPAASLVQEGRARWLANGDNGLWDAHLFWGLSHKVLNDPRKLGAALDYIRRVDRSFVWGNTHNDELVAAQAKTLGIPVAQAKLAYAGRTYGIPITGQVVQSLQATYDSLATLGRIPADKKVAGLFTERFNPNLQA</sequence>
<protein>
    <submittedName>
        <fullName evidence="1">ABC-type nitrate/sulfonate/bicarbonate transport system, periplasmic component</fullName>
    </submittedName>
</protein>
<dbReference type="EMBL" id="JYFN01000068">
    <property type="protein sequence ID" value="KJE20186.1"/>
    <property type="molecule type" value="Genomic_DNA"/>
</dbReference>
<organism evidence="1 2">
    <name type="scientific">Frankia torreyi</name>
    <dbReference type="NCBI Taxonomy" id="1856"/>
    <lineage>
        <taxon>Bacteria</taxon>
        <taxon>Bacillati</taxon>
        <taxon>Actinomycetota</taxon>
        <taxon>Actinomycetes</taxon>
        <taxon>Frankiales</taxon>
        <taxon>Frankiaceae</taxon>
        <taxon>Frankia</taxon>
    </lineage>
</organism>
<dbReference type="PATRIC" id="fig|1502723.3.peg.5941"/>
<dbReference type="AlphaFoldDB" id="A0A0D8B7L7"/>
<dbReference type="Proteomes" id="UP000032545">
    <property type="component" value="Unassembled WGS sequence"/>
</dbReference>
<name>A0A0D8B7L7_9ACTN</name>
<reference evidence="1 2" key="2">
    <citation type="journal article" date="2016" name="Genome Announc.">
        <title>Permanent Draft Genome Sequences for Two Variants of Frankia sp. Strain CpI1, the First Frankia Strain Isolated from Root Nodules of Comptonia peregrina.</title>
        <authorList>
            <person name="Oshone R."/>
            <person name="Hurst S.G.IV."/>
            <person name="Abebe-Akele F."/>
            <person name="Simpson S."/>
            <person name="Morris K."/>
            <person name="Thomas W.K."/>
            <person name="Tisa L.S."/>
        </authorList>
    </citation>
    <scope>NUCLEOTIDE SEQUENCE [LARGE SCALE GENOMIC DNA]</scope>
    <source>
        <strain evidence="2">CpI1-S</strain>
    </source>
</reference>
<evidence type="ECO:0000313" key="1">
    <source>
        <dbReference type="EMBL" id="KJE20186.1"/>
    </source>
</evidence>
<dbReference type="Pfam" id="PF12974">
    <property type="entry name" value="Phosphonate-bd"/>
    <property type="match status" value="1"/>
</dbReference>
<accession>A0A0D8B7L7</accession>
<keyword evidence="2" id="KW-1185">Reference proteome</keyword>
<evidence type="ECO:0000313" key="2">
    <source>
        <dbReference type="Proteomes" id="UP000032545"/>
    </source>
</evidence>
<dbReference type="PANTHER" id="PTHR30024">
    <property type="entry name" value="ALIPHATIC SULFONATES-BINDING PROTEIN-RELATED"/>
    <property type="match status" value="1"/>
</dbReference>